<keyword evidence="8" id="KW-0539">Nucleus</keyword>
<accession>A0A9P0AAX6</accession>
<comment type="pathway">
    <text evidence="3">tRNA modification; 5-methoxycarbonylmethyl-2-thiouridine-tRNA biosynthesis.</text>
</comment>
<evidence type="ECO:0000256" key="9">
    <source>
        <dbReference type="SAM" id="MobiDB-lite"/>
    </source>
</evidence>
<evidence type="ECO:0000256" key="5">
    <source>
        <dbReference type="ARBA" id="ARBA00020264"/>
    </source>
</evidence>
<dbReference type="PANTHER" id="PTHR15641:SF1">
    <property type="entry name" value="ELONGATOR COMPLEX PROTEIN 5"/>
    <property type="match status" value="1"/>
</dbReference>
<evidence type="ECO:0000313" key="11">
    <source>
        <dbReference type="Proteomes" id="UP001152759"/>
    </source>
</evidence>
<evidence type="ECO:0000256" key="2">
    <source>
        <dbReference type="ARBA" id="ARBA00004496"/>
    </source>
</evidence>
<sequence>MLKALISNCQPNSFTLIEDSVDVSGKFLLKEFIEASKTQSQKTLVLCFDKLGSSLKRDLNIELPTAEFIDCCFNYQESLSGLNKPLRSILESHVSFDEKVTIIIDSLTSLYYNNGLQDTYRCLHSLLTKPIKKGTQLMQLVAVVHSDTLPDTKSISTLSHLASTEILLVPTNLVNRRHLFIKHAKKNGKIVKQEEYCWYDKSGVLLSEEKKTVSKVEDAIDPNGLTTFRLSLEETEIKARSELRLPYVKTSEDGDTGGKIFYTPDDNDDWDEEDPDDDLDI</sequence>
<evidence type="ECO:0000313" key="10">
    <source>
        <dbReference type="EMBL" id="CAH0388626.1"/>
    </source>
</evidence>
<dbReference type="GO" id="GO:0005829">
    <property type="term" value="C:cytosol"/>
    <property type="evidence" value="ECO:0007669"/>
    <property type="project" value="TreeGrafter"/>
</dbReference>
<comment type="subcellular location">
    <subcellularLocation>
        <location evidence="2">Cytoplasm</location>
    </subcellularLocation>
    <subcellularLocation>
        <location evidence="1">Nucleus</location>
    </subcellularLocation>
</comment>
<dbReference type="GO" id="GO:0000049">
    <property type="term" value="F:tRNA binding"/>
    <property type="evidence" value="ECO:0007669"/>
    <property type="project" value="TreeGrafter"/>
</dbReference>
<protein>
    <recommendedName>
        <fullName evidence="5">Elongator complex protein 5</fullName>
    </recommendedName>
</protein>
<dbReference type="GO" id="GO:0033588">
    <property type="term" value="C:elongator holoenzyme complex"/>
    <property type="evidence" value="ECO:0007669"/>
    <property type="project" value="InterPro"/>
</dbReference>
<gene>
    <name evidence="10" type="ORF">BEMITA_LOCUS7531</name>
</gene>
<dbReference type="Proteomes" id="UP001152759">
    <property type="component" value="Chromosome 4"/>
</dbReference>
<organism evidence="10 11">
    <name type="scientific">Bemisia tabaci</name>
    <name type="common">Sweetpotato whitefly</name>
    <name type="synonym">Aleurodes tabaci</name>
    <dbReference type="NCBI Taxonomy" id="7038"/>
    <lineage>
        <taxon>Eukaryota</taxon>
        <taxon>Metazoa</taxon>
        <taxon>Ecdysozoa</taxon>
        <taxon>Arthropoda</taxon>
        <taxon>Hexapoda</taxon>
        <taxon>Insecta</taxon>
        <taxon>Pterygota</taxon>
        <taxon>Neoptera</taxon>
        <taxon>Paraneoptera</taxon>
        <taxon>Hemiptera</taxon>
        <taxon>Sternorrhyncha</taxon>
        <taxon>Aleyrodoidea</taxon>
        <taxon>Aleyrodidae</taxon>
        <taxon>Aleyrodinae</taxon>
        <taxon>Bemisia</taxon>
    </lineage>
</organism>
<dbReference type="GO" id="GO:0002098">
    <property type="term" value="P:tRNA wobble uridine modification"/>
    <property type="evidence" value="ECO:0007669"/>
    <property type="project" value="InterPro"/>
</dbReference>
<evidence type="ECO:0000256" key="1">
    <source>
        <dbReference type="ARBA" id="ARBA00004123"/>
    </source>
</evidence>
<dbReference type="Gene3D" id="3.40.50.300">
    <property type="entry name" value="P-loop containing nucleotide triphosphate hydrolases"/>
    <property type="match status" value="1"/>
</dbReference>
<name>A0A9P0AAX6_BEMTA</name>
<feature type="compositionally biased region" description="Acidic residues" evidence="9">
    <location>
        <begin position="265"/>
        <end position="281"/>
    </location>
</feature>
<dbReference type="PANTHER" id="PTHR15641">
    <property type="entry name" value="ELONGATOR COMPLEX PROTEIN 5"/>
    <property type="match status" value="1"/>
</dbReference>
<keyword evidence="6" id="KW-0963">Cytoplasm</keyword>
<dbReference type="InterPro" id="IPR027417">
    <property type="entry name" value="P-loop_NTPase"/>
</dbReference>
<comment type="similarity">
    <text evidence="4">Belongs to the ELP5 family.</text>
</comment>
<keyword evidence="11" id="KW-1185">Reference proteome</keyword>
<keyword evidence="7" id="KW-0819">tRNA processing</keyword>
<evidence type="ECO:0000256" key="7">
    <source>
        <dbReference type="ARBA" id="ARBA00022694"/>
    </source>
</evidence>
<dbReference type="AlphaFoldDB" id="A0A9P0AAX6"/>
<evidence type="ECO:0000256" key="4">
    <source>
        <dbReference type="ARBA" id="ARBA00009567"/>
    </source>
</evidence>
<reference evidence="10" key="1">
    <citation type="submission" date="2021-12" db="EMBL/GenBank/DDBJ databases">
        <authorList>
            <person name="King R."/>
        </authorList>
    </citation>
    <scope>NUCLEOTIDE SEQUENCE</scope>
</reference>
<dbReference type="GO" id="GO:0005634">
    <property type="term" value="C:nucleus"/>
    <property type="evidence" value="ECO:0007669"/>
    <property type="project" value="UniProtKB-SubCell"/>
</dbReference>
<dbReference type="CDD" id="cd19496">
    <property type="entry name" value="Elp5"/>
    <property type="match status" value="1"/>
</dbReference>
<evidence type="ECO:0000256" key="8">
    <source>
        <dbReference type="ARBA" id="ARBA00023242"/>
    </source>
</evidence>
<proteinExistence type="inferred from homology"/>
<feature type="region of interest" description="Disordered" evidence="9">
    <location>
        <begin position="249"/>
        <end position="281"/>
    </location>
</feature>
<dbReference type="EMBL" id="OU963865">
    <property type="protein sequence ID" value="CAH0388626.1"/>
    <property type="molecule type" value="Genomic_DNA"/>
</dbReference>
<evidence type="ECO:0000256" key="6">
    <source>
        <dbReference type="ARBA" id="ARBA00022490"/>
    </source>
</evidence>
<dbReference type="Pfam" id="PF10483">
    <property type="entry name" value="Elong_Iki1"/>
    <property type="match status" value="2"/>
</dbReference>
<dbReference type="InterPro" id="IPR019519">
    <property type="entry name" value="Elp5"/>
</dbReference>
<evidence type="ECO:0000256" key="3">
    <source>
        <dbReference type="ARBA" id="ARBA00005043"/>
    </source>
</evidence>